<dbReference type="OrthoDB" id="6375500at2759"/>
<evidence type="ECO:0000313" key="3">
    <source>
        <dbReference type="Proteomes" id="UP000789390"/>
    </source>
</evidence>
<proteinExistence type="predicted"/>
<keyword evidence="1" id="KW-0732">Signal</keyword>
<dbReference type="AlphaFoldDB" id="A0A8J2RND0"/>
<name>A0A8J2RND0_9CRUS</name>
<sequence>MLLSLNVLFLGLSVVVIDAAPVKLDEATSKIIETSYNQGLRSGANNRLAFPSYDGINKIPITLNDYDFPAPVSAPQPAPVAVATPAPVKIMKPNLRAGRAHVTNFDYMGLGQTKKGKNAAHLSIVQKSKVLAPARNVSEITPQVTVQHATKVIAAPAVPI</sequence>
<comment type="caution">
    <text evidence="2">The sequence shown here is derived from an EMBL/GenBank/DDBJ whole genome shotgun (WGS) entry which is preliminary data.</text>
</comment>
<gene>
    <name evidence="2" type="ORF">DGAL_LOCUS5931</name>
</gene>
<evidence type="ECO:0000256" key="1">
    <source>
        <dbReference type="SAM" id="SignalP"/>
    </source>
</evidence>
<dbReference type="EMBL" id="CAKKLH010000110">
    <property type="protein sequence ID" value="CAH0103359.1"/>
    <property type="molecule type" value="Genomic_DNA"/>
</dbReference>
<accession>A0A8J2RND0</accession>
<protein>
    <submittedName>
        <fullName evidence="2">Uncharacterized protein</fullName>
    </submittedName>
</protein>
<reference evidence="2" key="1">
    <citation type="submission" date="2021-11" db="EMBL/GenBank/DDBJ databases">
        <authorList>
            <person name="Schell T."/>
        </authorList>
    </citation>
    <scope>NUCLEOTIDE SEQUENCE</scope>
    <source>
        <strain evidence="2">M5</strain>
    </source>
</reference>
<organism evidence="2 3">
    <name type="scientific">Daphnia galeata</name>
    <dbReference type="NCBI Taxonomy" id="27404"/>
    <lineage>
        <taxon>Eukaryota</taxon>
        <taxon>Metazoa</taxon>
        <taxon>Ecdysozoa</taxon>
        <taxon>Arthropoda</taxon>
        <taxon>Crustacea</taxon>
        <taxon>Branchiopoda</taxon>
        <taxon>Diplostraca</taxon>
        <taxon>Cladocera</taxon>
        <taxon>Anomopoda</taxon>
        <taxon>Daphniidae</taxon>
        <taxon>Daphnia</taxon>
    </lineage>
</organism>
<keyword evidence="3" id="KW-1185">Reference proteome</keyword>
<evidence type="ECO:0000313" key="2">
    <source>
        <dbReference type="EMBL" id="CAH0103359.1"/>
    </source>
</evidence>
<feature type="chain" id="PRO_5035159115" evidence="1">
    <location>
        <begin position="20"/>
        <end position="160"/>
    </location>
</feature>
<dbReference type="Proteomes" id="UP000789390">
    <property type="component" value="Unassembled WGS sequence"/>
</dbReference>
<feature type="signal peptide" evidence="1">
    <location>
        <begin position="1"/>
        <end position="19"/>
    </location>
</feature>